<proteinExistence type="predicted"/>
<evidence type="ECO:0000313" key="6">
    <source>
        <dbReference type="EMBL" id="GJB93787.1"/>
    </source>
</evidence>
<feature type="domain" description="HTH deoR-type" evidence="5">
    <location>
        <begin position="6"/>
        <end position="61"/>
    </location>
</feature>
<comment type="caution">
    <text evidence="6">The sequence shown here is derived from an EMBL/GenBank/DDBJ whole genome shotgun (WGS) entry which is preliminary data.</text>
</comment>
<evidence type="ECO:0000256" key="1">
    <source>
        <dbReference type="ARBA" id="ARBA00022491"/>
    </source>
</evidence>
<dbReference type="InterPro" id="IPR036390">
    <property type="entry name" value="WH_DNA-bd_sf"/>
</dbReference>
<dbReference type="PANTHER" id="PTHR30363">
    <property type="entry name" value="HTH-TYPE TRANSCRIPTIONAL REGULATOR SRLR-RELATED"/>
    <property type="match status" value="1"/>
</dbReference>
<dbReference type="PROSITE" id="PS00894">
    <property type="entry name" value="HTH_DEOR_1"/>
    <property type="match status" value="1"/>
</dbReference>
<dbReference type="SUPFAM" id="SSF46785">
    <property type="entry name" value="Winged helix' DNA-binding domain"/>
    <property type="match status" value="1"/>
</dbReference>
<evidence type="ECO:0000259" key="5">
    <source>
        <dbReference type="PROSITE" id="PS51000"/>
    </source>
</evidence>
<dbReference type="InterPro" id="IPR050313">
    <property type="entry name" value="Carb_Metab_HTH_regulators"/>
</dbReference>
<dbReference type="InterPro" id="IPR018356">
    <property type="entry name" value="Tscrpt_reg_HTH_DeoR_CS"/>
</dbReference>
<evidence type="ECO:0000313" key="7">
    <source>
        <dbReference type="Proteomes" id="UP000737420"/>
    </source>
</evidence>
<dbReference type="Proteomes" id="UP000737420">
    <property type="component" value="Unassembled WGS sequence"/>
</dbReference>
<dbReference type="AlphaFoldDB" id="A0ABD0BCB7"/>
<keyword evidence="3" id="KW-0238">DNA-binding</keyword>
<dbReference type="Gene3D" id="1.10.10.10">
    <property type="entry name" value="Winged helix-like DNA-binding domain superfamily/Winged helix DNA-binding domain"/>
    <property type="match status" value="1"/>
</dbReference>
<evidence type="ECO:0000256" key="3">
    <source>
        <dbReference type="ARBA" id="ARBA00023125"/>
    </source>
</evidence>
<dbReference type="EMBL" id="BPOP01000059">
    <property type="protein sequence ID" value="GJB93787.1"/>
    <property type="molecule type" value="Genomic_DNA"/>
</dbReference>
<keyword evidence="1" id="KW-0678">Repressor</keyword>
<dbReference type="PROSITE" id="PS51000">
    <property type="entry name" value="HTH_DEOR_2"/>
    <property type="match status" value="1"/>
</dbReference>
<dbReference type="InterPro" id="IPR036388">
    <property type="entry name" value="WH-like_DNA-bd_sf"/>
</dbReference>
<keyword evidence="4" id="KW-0804">Transcription</keyword>
<dbReference type="InterPro" id="IPR014036">
    <property type="entry name" value="DeoR-like_C"/>
</dbReference>
<evidence type="ECO:0000256" key="2">
    <source>
        <dbReference type="ARBA" id="ARBA00023015"/>
    </source>
</evidence>
<gene>
    <name evidence="6" type="ORF">KAM382_38480</name>
</gene>
<dbReference type="InterPro" id="IPR037171">
    <property type="entry name" value="NagB/RpiA_transferase-like"/>
</dbReference>
<name>A0ABD0BCB7_AERCA</name>
<dbReference type="SMART" id="SM01134">
    <property type="entry name" value="DeoRC"/>
    <property type="match status" value="1"/>
</dbReference>
<dbReference type="PANTHER" id="PTHR30363:SF4">
    <property type="entry name" value="GLYCEROL-3-PHOSPHATE REGULON REPRESSOR"/>
    <property type="match status" value="1"/>
</dbReference>
<dbReference type="SMART" id="SM00420">
    <property type="entry name" value="HTH_DEOR"/>
    <property type="match status" value="1"/>
</dbReference>
<sequence>MDKYSPEERRLLILDLLAAHHKVMAAELAEPLGTTEATIRRDLRYLAGEGRCKRIHGGAISLSPQTGTLTERSTQRVAQKQALAMAALSLVKPNQLIFLDASSTHLLLASLMPEHYGLTVVTNSPAIACRLLERPGIRTILIGGEQDPLVGGAVDITAAEGIKKFRFDLGFLGVCAWSSDLGFSAVHYQDSEFKRRVAERCGSLAVLCNDDKLESLASYPFLNAADLDYLICTRQDPVLVKTLEGEGCTVITAG</sequence>
<dbReference type="PRINTS" id="PR00037">
    <property type="entry name" value="HTHLACR"/>
</dbReference>
<dbReference type="RefSeq" id="WP_203765001.1">
    <property type="nucleotide sequence ID" value="NZ_AP024402.1"/>
</dbReference>
<keyword evidence="2" id="KW-0805">Transcription regulation</keyword>
<dbReference type="SUPFAM" id="SSF100950">
    <property type="entry name" value="NagB/RpiA/CoA transferase-like"/>
    <property type="match status" value="1"/>
</dbReference>
<evidence type="ECO:0000256" key="4">
    <source>
        <dbReference type="ARBA" id="ARBA00023163"/>
    </source>
</evidence>
<protein>
    <submittedName>
        <fullName evidence="6">DeoR family transcriptional regulator</fullName>
    </submittedName>
</protein>
<dbReference type="InterPro" id="IPR001034">
    <property type="entry name" value="DeoR_HTH"/>
</dbReference>
<dbReference type="Pfam" id="PF00455">
    <property type="entry name" value="DeoRC"/>
    <property type="match status" value="1"/>
</dbReference>
<organism evidence="6 7">
    <name type="scientific">Aeromonas caviae</name>
    <name type="common">Aeromonas punctata</name>
    <dbReference type="NCBI Taxonomy" id="648"/>
    <lineage>
        <taxon>Bacteria</taxon>
        <taxon>Pseudomonadati</taxon>
        <taxon>Pseudomonadota</taxon>
        <taxon>Gammaproteobacteria</taxon>
        <taxon>Aeromonadales</taxon>
        <taxon>Aeromonadaceae</taxon>
        <taxon>Aeromonas</taxon>
    </lineage>
</organism>
<dbReference type="Pfam" id="PF08220">
    <property type="entry name" value="HTH_DeoR"/>
    <property type="match status" value="1"/>
</dbReference>
<reference evidence="6 7" key="1">
    <citation type="submission" date="2021-07" db="EMBL/GenBank/DDBJ databases">
        <title>Draft genome sequence of carbapenem-resistant Aeromonas spp. in Japan.</title>
        <authorList>
            <person name="Maehana S."/>
            <person name="Suzuki M."/>
            <person name="Kitasato H."/>
        </authorList>
    </citation>
    <scope>NUCLEOTIDE SEQUENCE [LARGE SCALE GENOMIC DNA]</scope>
    <source>
        <strain evidence="6 7">KAM382</strain>
    </source>
</reference>
<dbReference type="GO" id="GO:0003677">
    <property type="term" value="F:DNA binding"/>
    <property type="evidence" value="ECO:0007669"/>
    <property type="project" value="UniProtKB-KW"/>
</dbReference>
<accession>A0ABD0BCB7</accession>